<name>A0A8J4TJR2_CLAMG</name>
<keyword evidence="1" id="KW-0808">Transferase</keyword>
<sequence length="51" mass="5655">LSAEEICRFGILQNYSLSMGRELEKNSAEFKNLLSSLKVTLSSSITINSTM</sequence>
<evidence type="ECO:0000313" key="1">
    <source>
        <dbReference type="EMBL" id="KAF5891868.1"/>
    </source>
</evidence>
<keyword evidence="1" id="KW-0548">Nucleotidyltransferase</keyword>
<feature type="non-terminal residue" evidence="1">
    <location>
        <position position="1"/>
    </location>
</feature>
<dbReference type="AlphaFoldDB" id="A0A8J4TJR2"/>
<organism evidence="1 2">
    <name type="scientific">Clarias magur</name>
    <name type="common">Asian catfish</name>
    <name type="synonym">Macropteronotus magur</name>
    <dbReference type="NCBI Taxonomy" id="1594786"/>
    <lineage>
        <taxon>Eukaryota</taxon>
        <taxon>Metazoa</taxon>
        <taxon>Chordata</taxon>
        <taxon>Craniata</taxon>
        <taxon>Vertebrata</taxon>
        <taxon>Euteleostomi</taxon>
        <taxon>Actinopterygii</taxon>
        <taxon>Neopterygii</taxon>
        <taxon>Teleostei</taxon>
        <taxon>Ostariophysi</taxon>
        <taxon>Siluriformes</taxon>
        <taxon>Clariidae</taxon>
        <taxon>Clarias</taxon>
    </lineage>
</organism>
<accession>A0A8J4TJR2</accession>
<reference evidence="1" key="1">
    <citation type="submission" date="2020-07" db="EMBL/GenBank/DDBJ databases">
        <title>Clarias magur genome sequencing, assembly and annotation.</title>
        <authorList>
            <person name="Kushwaha B."/>
            <person name="Kumar R."/>
            <person name="Das P."/>
            <person name="Joshi C.G."/>
            <person name="Kumar D."/>
            <person name="Nagpure N.S."/>
            <person name="Pandey M."/>
            <person name="Agarwal S."/>
            <person name="Srivastava S."/>
            <person name="Singh M."/>
            <person name="Sahoo L."/>
            <person name="Jayasankar P."/>
            <person name="Meher P.K."/>
            <person name="Koringa P.G."/>
            <person name="Iquebal M.A."/>
            <person name="Das S.P."/>
            <person name="Bit A."/>
            <person name="Patnaik S."/>
            <person name="Patel N."/>
            <person name="Shah T.M."/>
            <person name="Hinsu A."/>
            <person name="Jena J.K."/>
        </authorList>
    </citation>
    <scope>NUCLEOTIDE SEQUENCE</scope>
    <source>
        <strain evidence="1">CIFAMagur01</strain>
        <tissue evidence="1">Testis</tissue>
    </source>
</reference>
<feature type="non-terminal residue" evidence="1">
    <location>
        <position position="51"/>
    </location>
</feature>
<gene>
    <name evidence="1" type="primary">glnE</name>
    <name evidence="1" type="ORF">DAT39_018426</name>
</gene>
<dbReference type="Proteomes" id="UP000727407">
    <property type="component" value="Unassembled WGS sequence"/>
</dbReference>
<dbReference type="EMBL" id="QNUK01000544">
    <property type="protein sequence ID" value="KAF5891868.1"/>
    <property type="molecule type" value="Genomic_DNA"/>
</dbReference>
<protein>
    <submittedName>
        <fullName evidence="1">Bifunctional glutamine synthetase adenylyltransferase/adenylyl-removing enzyme</fullName>
    </submittedName>
</protein>
<evidence type="ECO:0000313" key="2">
    <source>
        <dbReference type="Proteomes" id="UP000727407"/>
    </source>
</evidence>
<proteinExistence type="predicted"/>
<comment type="caution">
    <text evidence="1">The sequence shown here is derived from an EMBL/GenBank/DDBJ whole genome shotgun (WGS) entry which is preliminary data.</text>
</comment>
<keyword evidence="2" id="KW-1185">Reference proteome</keyword>
<dbReference type="GO" id="GO:0016779">
    <property type="term" value="F:nucleotidyltransferase activity"/>
    <property type="evidence" value="ECO:0007669"/>
    <property type="project" value="UniProtKB-KW"/>
</dbReference>